<organism evidence="1 2">
    <name type="scientific">Mesorhizobium tianshanense</name>
    <dbReference type="NCBI Taxonomy" id="39844"/>
    <lineage>
        <taxon>Bacteria</taxon>
        <taxon>Pseudomonadati</taxon>
        <taxon>Pseudomonadota</taxon>
        <taxon>Alphaproteobacteria</taxon>
        <taxon>Hyphomicrobiales</taxon>
        <taxon>Phyllobacteriaceae</taxon>
        <taxon>Mesorhizobium</taxon>
    </lineage>
</organism>
<reference evidence="1 2" key="1">
    <citation type="journal article" date="2015" name="Stand. Genomic Sci.">
        <title>Genomic Encyclopedia of Bacterial and Archaeal Type Strains, Phase III: the genomes of soil and plant-associated and newly described type strains.</title>
        <authorList>
            <person name="Whitman W.B."/>
            <person name="Woyke T."/>
            <person name="Klenk H.P."/>
            <person name="Zhou Y."/>
            <person name="Lilburn T.G."/>
            <person name="Beck B.J."/>
            <person name="De Vos P."/>
            <person name="Vandamme P."/>
            <person name="Eisen J.A."/>
            <person name="Garrity G."/>
            <person name="Hugenholtz P."/>
            <person name="Kyrpides N.C."/>
        </authorList>
    </citation>
    <scope>NUCLEOTIDE SEQUENCE [LARGE SCALE GENOMIC DNA]</scope>
    <source>
        <strain evidence="1 2">CGMCC 1.2546</strain>
    </source>
</reference>
<gene>
    <name evidence="1" type="ORF">IQ26_07591</name>
</gene>
<dbReference type="AlphaFoldDB" id="A0A562MB66"/>
<dbReference type="Proteomes" id="UP000317122">
    <property type="component" value="Unassembled WGS sequence"/>
</dbReference>
<dbReference type="EMBL" id="VLKT01000113">
    <property type="protein sequence ID" value="TWI17072.1"/>
    <property type="molecule type" value="Genomic_DNA"/>
</dbReference>
<protein>
    <submittedName>
        <fullName evidence="1">Uncharacterized protein</fullName>
    </submittedName>
</protein>
<evidence type="ECO:0000313" key="1">
    <source>
        <dbReference type="EMBL" id="TWI17072.1"/>
    </source>
</evidence>
<sequence length="93" mass="10620">MSHPCTNAVEVATPLVHAMLDKQNREILDEPVGILGNIAPRAAARTKKGREKVAEWPKYLEHRSASSQNPQDPMATYDLGWMWRELNIENLRR</sequence>
<name>A0A562MB66_9HYPH</name>
<evidence type="ECO:0000313" key="2">
    <source>
        <dbReference type="Proteomes" id="UP000317122"/>
    </source>
</evidence>
<keyword evidence="2" id="KW-1185">Reference proteome</keyword>
<proteinExistence type="predicted"/>
<comment type="caution">
    <text evidence="1">The sequence shown here is derived from an EMBL/GenBank/DDBJ whole genome shotgun (WGS) entry which is preliminary data.</text>
</comment>
<accession>A0A562MB66</accession>